<proteinExistence type="predicted"/>
<protein>
    <submittedName>
        <fullName evidence="1">Uncharacterized protein</fullName>
    </submittedName>
</protein>
<dbReference type="EMBL" id="AOBS01000079">
    <property type="protein sequence ID" value="EMD98079.1"/>
    <property type="molecule type" value="Genomic_DNA"/>
</dbReference>
<gene>
    <name evidence="1" type="ORF">B381_20276</name>
</gene>
<name>M2UHX6_STUST</name>
<comment type="caution">
    <text evidence="1">The sequence shown here is derived from an EMBL/GenBank/DDBJ whole genome shotgun (WGS) entry which is preliminary data.</text>
</comment>
<evidence type="ECO:0000313" key="2">
    <source>
        <dbReference type="Proteomes" id="UP000011700"/>
    </source>
</evidence>
<reference evidence="1 2" key="1">
    <citation type="journal article" date="2013" name="Genome Announc.">
        <title>Draft Genome of Pseudomonas stutzeri Strain NF13, a Nitrogen Fixer Isolated from the Galapagos Rift Hydrothermal Vent.</title>
        <authorList>
            <person name="Pena A."/>
            <person name="Busquets A."/>
            <person name="Gomila M."/>
            <person name="Mayol J."/>
            <person name="Bosch R."/>
            <person name="Nogales B."/>
            <person name="Garcia-Valdes E."/>
            <person name="Bennasar A."/>
            <person name="Lalucat J."/>
        </authorList>
    </citation>
    <scope>NUCLEOTIDE SEQUENCE [LARGE SCALE GENOMIC DNA]</scope>
    <source>
        <strain evidence="1 2">NF13</strain>
    </source>
</reference>
<accession>M2UHX6</accession>
<dbReference type="AlphaFoldDB" id="M2UHX6"/>
<sequence length="115" mass="12682">MTLQSNVPLTRYLGCINTTGTDLMPVSVTHLPSAALHFLRSTRVYTASSHSRQFKSELRGWLALFTPTVTAERWIDKACPPCAVRMGRVSNGRKAVADLLARPEPCWLVVDVGGR</sequence>
<organism evidence="1 2">
    <name type="scientific">Stutzerimonas stutzeri NF13</name>
    <dbReference type="NCBI Taxonomy" id="1212548"/>
    <lineage>
        <taxon>Bacteria</taxon>
        <taxon>Pseudomonadati</taxon>
        <taxon>Pseudomonadota</taxon>
        <taxon>Gammaproteobacteria</taxon>
        <taxon>Pseudomonadales</taxon>
        <taxon>Pseudomonadaceae</taxon>
        <taxon>Stutzerimonas</taxon>
    </lineage>
</organism>
<evidence type="ECO:0000313" key="1">
    <source>
        <dbReference type="EMBL" id="EMD98079.1"/>
    </source>
</evidence>
<dbReference type="Proteomes" id="UP000011700">
    <property type="component" value="Unassembled WGS sequence"/>
</dbReference>